<reference evidence="2 3" key="1">
    <citation type="journal article" date="2015" name="J. Biotechnol.">
        <title>Complete genome sequence of a malodorant-producing acetogen, Clostridium scatologenes ATCC 25775(T).</title>
        <authorList>
            <person name="Zhu Z."/>
            <person name="Guo T."/>
            <person name="Zheng H."/>
            <person name="Song T."/>
            <person name="Ouyang P."/>
            <person name="Xie J."/>
        </authorList>
    </citation>
    <scope>NUCLEOTIDE SEQUENCE [LARGE SCALE GENOMIC DNA]</scope>
    <source>
        <strain evidence="2 3">ATCC 25775</strain>
    </source>
</reference>
<gene>
    <name evidence="2" type="ORF">CSCA_4973</name>
</gene>
<name>A0A0E3JS61_CLOSL</name>
<evidence type="ECO:0000313" key="2">
    <source>
        <dbReference type="EMBL" id="AKA72098.1"/>
    </source>
</evidence>
<evidence type="ECO:0000259" key="1">
    <source>
        <dbReference type="Pfam" id="PF10105"/>
    </source>
</evidence>
<dbReference type="EMBL" id="CP009933">
    <property type="protein sequence ID" value="AKA72098.1"/>
    <property type="molecule type" value="Genomic_DNA"/>
</dbReference>
<feature type="domain" description="DUF2344" evidence="1">
    <location>
        <begin position="5"/>
        <end position="190"/>
    </location>
</feature>
<dbReference type="InterPro" id="IPR018768">
    <property type="entry name" value="DUF2344"/>
</dbReference>
<proteinExistence type="predicted"/>
<keyword evidence="3" id="KW-1185">Reference proteome</keyword>
<organism evidence="2 3">
    <name type="scientific">Clostridium scatologenes</name>
    <dbReference type="NCBI Taxonomy" id="1548"/>
    <lineage>
        <taxon>Bacteria</taxon>
        <taxon>Bacillati</taxon>
        <taxon>Bacillota</taxon>
        <taxon>Clostridia</taxon>
        <taxon>Eubacteriales</taxon>
        <taxon>Clostridiaceae</taxon>
        <taxon>Clostridium</taxon>
    </lineage>
</organism>
<dbReference type="NCBIfam" id="TIGR03936">
    <property type="entry name" value="sam_1_link_chp"/>
    <property type="match status" value="1"/>
</dbReference>
<dbReference type="AlphaFoldDB" id="A0A0E3JS61"/>
<dbReference type="Pfam" id="PF10105">
    <property type="entry name" value="DUF2344"/>
    <property type="match status" value="1"/>
</dbReference>
<evidence type="ECO:0000313" key="3">
    <source>
        <dbReference type="Proteomes" id="UP000033115"/>
    </source>
</evidence>
<accession>A0A0E3JS61</accession>
<sequence length="238" mass="27370">MIMHYLIKFSKESNIKFIGHLDFMRTIQRMVKRSELSAEYSKGFNPHVNMSIAQPLAVGVYSSGDYMDLMLEETPENVIVEKLNEVAPSGIKVFEAVKIEDIENKKIFKSMAVIDAAKYIIRIKYKNVESLNEQMEKLLNSKEWNTIKKSKSGEAEVDIKTMIKEFNYKIEDNVLIIETLIACGSRQNLSAELLAKYIGQNTKEANMEAFVDIKREEMYAEAEGKLLPLHEFARQREA</sequence>
<dbReference type="HOGENOM" id="CLU_083579_1_0_9"/>
<protein>
    <recommendedName>
        <fullName evidence="1">DUF2344 domain-containing protein</fullName>
    </recommendedName>
</protein>
<dbReference type="STRING" id="1548.CSCA_4973"/>
<dbReference type="Proteomes" id="UP000033115">
    <property type="component" value="Chromosome"/>
</dbReference>
<dbReference type="KEGG" id="csq:CSCA_4973"/>